<keyword evidence="3" id="KW-1185">Reference proteome</keyword>
<dbReference type="EMBL" id="QMIE01000019">
    <property type="protein sequence ID" value="TVM15074.1"/>
    <property type="molecule type" value="Genomic_DNA"/>
</dbReference>
<reference evidence="2 3" key="1">
    <citation type="submission" date="2018-06" db="EMBL/GenBank/DDBJ databases">
        <title>Complete genome of Desulfovibrio indonesiensis P37SLT.</title>
        <authorList>
            <person name="Crispim J.S."/>
            <person name="Vidigal P.M.P."/>
            <person name="Silva L.C.F."/>
            <person name="Laguardia C.N."/>
            <person name="Araujo L.C."/>
            <person name="Dias R.S."/>
            <person name="Sousa M.P."/>
            <person name="Paula S.O."/>
            <person name="Silva C."/>
        </authorList>
    </citation>
    <scope>NUCLEOTIDE SEQUENCE [LARGE SCALE GENOMIC DNA]</scope>
    <source>
        <strain evidence="2 3">P37SLT</strain>
    </source>
</reference>
<comment type="caution">
    <text evidence="2">The sequence shown here is derived from an EMBL/GenBank/DDBJ whole genome shotgun (WGS) entry which is preliminary data.</text>
</comment>
<evidence type="ECO:0000313" key="3">
    <source>
        <dbReference type="Proteomes" id="UP000448292"/>
    </source>
</evidence>
<dbReference type="Proteomes" id="UP000448292">
    <property type="component" value="Unassembled WGS sequence"/>
</dbReference>
<dbReference type="OrthoDB" id="5440402at2"/>
<sequence>MADFQGMVITQQGLQLLAKAQTGVTLEITRAAVGSGEWPDGQDPEAMADLVHEEMSLAIQGMEVQSGGVTRLTVLLTNSGLQQGFFIRELGVYANDPQAGEILYTVAYAGDKYDYVPAAGTPFEKVFDIYIVTANASEVTAQIDPSVMLALKSDFDAHNADPEAHPPLRQACIDTVAAHNEDPDAHQALMESRELTTNTTIYVSLNGDDLHGDGSEQNPFRTHHRAIVHLSRYRVLRAGVATISTPEGGVFEYDQALYVHHPDYIVINLHGSGAGDGSGGTTCLRFTGCNGLEAFSPLYIQGMRIESDAPDYTGLICNRGDFVLGDRYDPARIVEIVGWKVGVSAQNKGGHLAVNGVQVLDFDQIGIRALYGSSVIVRGAPGAVLIDADTVGGTTPEGTIGLLATHLGQMFREHTVTIQHCELPISADAGSQII</sequence>
<dbReference type="InterPro" id="IPR022225">
    <property type="entry name" value="Phage_tail_fibre_N"/>
</dbReference>
<dbReference type="AlphaFoldDB" id="A0A7M3MAX7"/>
<gene>
    <name evidence="2" type="ORF">DPQ33_16435</name>
</gene>
<feature type="domain" description="Phage tail fibre protein N-terminal" evidence="1">
    <location>
        <begin position="7"/>
        <end position="150"/>
    </location>
</feature>
<dbReference type="Pfam" id="PF12571">
    <property type="entry name" value="Phage_tail_fib"/>
    <property type="match status" value="1"/>
</dbReference>
<protein>
    <recommendedName>
        <fullName evidence="1">Phage tail fibre protein N-terminal domain-containing protein</fullName>
    </recommendedName>
</protein>
<accession>A0A7M3MAX7</accession>
<evidence type="ECO:0000313" key="2">
    <source>
        <dbReference type="EMBL" id="TVM15074.1"/>
    </source>
</evidence>
<dbReference type="RefSeq" id="WP_144304313.1">
    <property type="nucleotide sequence ID" value="NZ_QMIE01000019.1"/>
</dbReference>
<organism evidence="2 3">
    <name type="scientific">Oceanidesulfovibrio indonesiensis</name>
    <dbReference type="NCBI Taxonomy" id="54767"/>
    <lineage>
        <taxon>Bacteria</taxon>
        <taxon>Pseudomonadati</taxon>
        <taxon>Thermodesulfobacteriota</taxon>
        <taxon>Desulfovibrionia</taxon>
        <taxon>Desulfovibrionales</taxon>
        <taxon>Desulfovibrionaceae</taxon>
        <taxon>Oceanidesulfovibrio</taxon>
    </lineage>
</organism>
<dbReference type="Gene3D" id="3.30.1910.20">
    <property type="entry name" value="asparaginyl-tRNA synthetase, N-terminal domain"/>
    <property type="match status" value="1"/>
</dbReference>
<evidence type="ECO:0000259" key="1">
    <source>
        <dbReference type="Pfam" id="PF12571"/>
    </source>
</evidence>
<proteinExistence type="predicted"/>
<name>A0A7M3MAX7_9BACT</name>